<reference evidence="2" key="1">
    <citation type="submission" date="2022-07" db="EMBL/GenBank/DDBJ databases">
        <authorList>
            <person name="Trinca V."/>
            <person name="Uliana J.V.C."/>
            <person name="Torres T.T."/>
            <person name="Ward R.J."/>
            <person name="Monesi N."/>
        </authorList>
    </citation>
    <scope>NUCLEOTIDE SEQUENCE</scope>
    <source>
        <strain evidence="2">HSMRA1968</strain>
        <tissue evidence="2">Whole embryos</tissue>
    </source>
</reference>
<keyword evidence="1" id="KW-0812">Transmembrane</keyword>
<feature type="transmembrane region" description="Helical" evidence="1">
    <location>
        <begin position="45"/>
        <end position="66"/>
    </location>
</feature>
<accession>A0A9Q0N4I8</accession>
<dbReference type="EMBL" id="WJQU01000002">
    <property type="protein sequence ID" value="KAJ6643336.1"/>
    <property type="molecule type" value="Genomic_DNA"/>
</dbReference>
<dbReference type="OrthoDB" id="5864054at2759"/>
<dbReference type="Proteomes" id="UP001151699">
    <property type="component" value="Chromosome B"/>
</dbReference>
<keyword evidence="1" id="KW-1133">Transmembrane helix</keyword>
<dbReference type="AlphaFoldDB" id="A0A9Q0N4I8"/>
<organism evidence="2 3">
    <name type="scientific">Pseudolycoriella hygida</name>
    <dbReference type="NCBI Taxonomy" id="35572"/>
    <lineage>
        <taxon>Eukaryota</taxon>
        <taxon>Metazoa</taxon>
        <taxon>Ecdysozoa</taxon>
        <taxon>Arthropoda</taxon>
        <taxon>Hexapoda</taxon>
        <taxon>Insecta</taxon>
        <taxon>Pterygota</taxon>
        <taxon>Neoptera</taxon>
        <taxon>Endopterygota</taxon>
        <taxon>Diptera</taxon>
        <taxon>Nematocera</taxon>
        <taxon>Sciaroidea</taxon>
        <taxon>Sciaridae</taxon>
        <taxon>Pseudolycoriella</taxon>
    </lineage>
</organism>
<dbReference type="Gene3D" id="1.20.1070.10">
    <property type="entry name" value="Rhodopsin 7-helix transmembrane proteins"/>
    <property type="match status" value="1"/>
</dbReference>
<evidence type="ECO:0000313" key="3">
    <source>
        <dbReference type="Proteomes" id="UP001151699"/>
    </source>
</evidence>
<keyword evidence="3" id="KW-1185">Reference proteome</keyword>
<name>A0A9Q0N4I8_9DIPT</name>
<feature type="transmembrane region" description="Helical" evidence="1">
    <location>
        <begin position="86"/>
        <end position="110"/>
    </location>
</feature>
<gene>
    <name evidence="2" type="ORF">Bhyg_08296</name>
</gene>
<feature type="non-terminal residue" evidence="2">
    <location>
        <position position="1"/>
    </location>
</feature>
<sequence>AKGHATKKATILTKADITRFIDEAPDALWSQAFSPHLVPDEAMNLYYLFHTWSIYMTLVVALWRLFGILRPIQSRYWQSYKNAISLAAIFLGFATLLVPMCFVGSSIQLYNPSGQQIYDSRTNSSSTELLPQEDEEYFEVDYDYDPDYVVTQTPFGESLQFWIHGKLVENF</sequence>
<proteinExistence type="predicted"/>
<dbReference type="SUPFAM" id="SSF81321">
    <property type="entry name" value="Family A G protein-coupled receptor-like"/>
    <property type="match status" value="1"/>
</dbReference>
<evidence type="ECO:0000313" key="2">
    <source>
        <dbReference type="EMBL" id="KAJ6643336.1"/>
    </source>
</evidence>
<keyword evidence="1" id="KW-0472">Membrane</keyword>
<comment type="caution">
    <text evidence="2">The sequence shown here is derived from an EMBL/GenBank/DDBJ whole genome shotgun (WGS) entry which is preliminary data.</text>
</comment>
<evidence type="ECO:0000256" key="1">
    <source>
        <dbReference type="SAM" id="Phobius"/>
    </source>
</evidence>
<protein>
    <submittedName>
        <fullName evidence="2">Uncharacterized protein</fullName>
    </submittedName>
</protein>